<accession>A0A382T559</accession>
<reference evidence="1" key="1">
    <citation type="submission" date="2018-05" db="EMBL/GenBank/DDBJ databases">
        <authorList>
            <person name="Lanie J.A."/>
            <person name="Ng W.-L."/>
            <person name="Kazmierczak K.M."/>
            <person name="Andrzejewski T.M."/>
            <person name="Davidsen T.M."/>
            <person name="Wayne K.J."/>
            <person name="Tettelin H."/>
            <person name="Glass J.I."/>
            <person name="Rusch D."/>
            <person name="Podicherti R."/>
            <person name="Tsui H.-C.T."/>
            <person name="Winkler M.E."/>
        </authorList>
    </citation>
    <scope>NUCLEOTIDE SEQUENCE</scope>
</reference>
<organism evidence="1">
    <name type="scientific">marine metagenome</name>
    <dbReference type="NCBI Taxonomy" id="408172"/>
    <lineage>
        <taxon>unclassified sequences</taxon>
        <taxon>metagenomes</taxon>
        <taxon>ecological metagenomes</taxon>
    </lineage>
</organism>
<dbReference type="AlphaFoldDB" id="A0A382T559"/>
<sequence length="21" mass="2329">YRPRGGMVDTMDLKGLDGLFS</sequence>
<protein>
    <submittedName>
        <fullName evidence="1">Uncharacterized protein</fullName>
    </submittedName>
</protein>
<feature type="non-terminal residue" evidence="1">
    <location>
        <position position="1"/>
    </location>
</feature>
<dbReference type="EMBL" id="UINC01134011">
    <property type="protein sequence ID" value="SVD17284.1"/>
    <property type="molecule type" value="Genomic_DNA"/>
</dbReference>
<name>A0A382T559_9ZZZZ</name>
<gene>
    <name evidence="1" type="ORF">METZ01_LOCUS370138</name>
</gene>
<proteinExistence type="predicted"/>
<evidence type="ECO:0000313" key="1">
    <source>
        <dbReference type="EMBL" id="SVD17284.1"/>
    </source>
</evidence>